<proteinExistence type="predicted"/>
<evidence type="ECO:0000313" key="2">
    <source>
        <dbReference type="Proteomes" id="UP000244962"/>
    </source>
</evidence>
<gene>
    <name evidence="1" type="ORF">DF223_13115</name>
</gene>
<protein>
    <submittedName>
        <fullName evidence="1">Uncharacterized protein</fullName>
    </submittedName>
</protein>
<evidence type="ECO:0000313" key="1">
    <source>
        <dbReference type="EMBL" id="PWC06103.1"/>
    </source>
</evidence>
<keyword evidence="2" id="KW-1185">Reference proteome</keyword>
<name>A0A2U1TBE3_9MICO</name>
<dbReference type="AlphaFoldDB" id="A0A2U1TBE3"/>
<comment type="caution">
    <text evidence="1">The sequence shown here is derived from an EMBL/GenBank/DDBJ whole genome shotgun (WGS) entry which is preliminary data.</text>
</comment>
<dbReference type="EMBL" id="QEFB01000014">
    <property type="protein sequence ID" value="PWC06103.1"/>
    <property type="molecule type" value="Genomic_DNA"/>
</dbReference>
<dbReference type="Proteomes" id="UP000244962">
    <property type="component" value="Unassembled WGS sequence"/>
</dbReference>
<accession>A0A2U1TBE3</accession>
<sequence>MKTRQVRLGLTDFHLILPGTWAAIPMTDAESMRRRVAALVKVQMGRDDRLASRRLQMRNELIEVAGKAVEQGAVSFALALELLPGVPFGAALMARFQPWTDPGAGDDASRLASTFPDAEILPLDGGGCVARLATAGTQKYVTEQTPSLLVEYWSPVPHSDELLYVSVSAPMAPQSDLFTQLFDAVLGSLTWDVNVAEEIVAKEIVESELVADAG</sequence>
<reference evidence="2" key="1">
    <citation type="submission" date="2018-04" db="EMBL/GenBank/DDBJ databases">
        <authorList>
            <person name="Liu S."/>
            <person name="Wang Z."/>
            <person name="Li J."/>
        </authorList>
    </citation>
    <scope>NUCLEOTIDE SEQUENCE [LARGE SCALE GENOMIC DNA]</scope>
    <source>
        <strain evidence="2">622</strain>
    </source>
</reference>
<organism evidence="1 2">
    <name type="scientific">Mycetocola zhujimingii</name>
    <dbReference type="NCBI Taxonomy" id="2079792"/>
    <lineage>
        <taxon>Bacteria</taxon>
        <taxon>Bacillati</taxon>
        <taxon>Actinomycetota</taxon>
        <taxon>Actinomycetes</taxon>
        <taxon>Micrococcales</taxon>
        <taxon>Microbacteriaceae</taxon>
        <taxon>Mycetocola</taxon>
    </lineage>
</organism>
<dbReference type="RefSeq" id="WP_108963532.1">
    <property type="nucleotide sequence ID" value="NZ_QEFB01000014.1"/>
</dbReference>